<dbReference type="InterPro" id="IPR016047">
    <property type="entry name" value="M23ase_b-sheet_dom"/>
</dbReference>
<gene>
    <name evidence="7" type="ORF">SAMN05421795_10773</name>
</gene>
<keyword evidence="7" id="KW-0378">Hydrolase</keyword>
<dbReference type="Pfam" id="PF01551">
    <property type="entry name" value="Peptidase_M23"/>
    <property type="match status" value="1"/>
</dbReference>
<dbReference type="FunFam" id="2.70.70.10:FF:000006">
    <property type="entry name" value="M23 family peptidase"/>
    <property type="match status" value="1"/>
</dbReference>
<dbReference type="Pfam" id="PF19353">
    <property type="entry name" value="DUF5930"/>
    <property type="match status" value="1"/>
</dbReference>
<sequence length="436" mass="48493">MPRRIVHRLNARLERLLPEQRLFLKSVDKTRFVRMSPLSQLMTLGGFLVLFGWCVLTTSILLIDGLSSGSADDQERRARIAFETRLEDLAGERDARAAEALAAQKRFALAMDQVSRMQSALLASEERRRELETGINVIQTTLRRAMTERDDARRELAALAETGARDQASQRARGHDTALTLDVLARTLGETAAERDARAREAREAQMAAERAELERRLLAERHDAIFETLEDAVSISMEPLDKMFRQAGINPKTVLEQVRRGYSGSGGPLVPVTLSTMGDIDDGARRAADILERLDRLNLYRLAAEKMPFDMPVRAAHRFTSPFGYRWGRLHAGIDLAAPVGTPIYVTADGVVKFAGRQSGYGLVIEITHANGLETRYGHLSRIRVSKGQKVSRGDRIGDMGNTGRSTGPHLHYEVRVGGKPVNPMTFIKAARNVF</sequence>
<dbReference type="Proteomes" id="UP000186098">
    <property type="component" value="Unassembled WGS sequence"/>
</dbReference>
<evidence type="ECO:0000313" key="7">
    <source>
        <dbReference type="EMBL" id="SIS84977.1"/>
    </source>
</evidence>
<dbReference type="PANTHER" id="PTHR21666">
    <property type="entry name" value="PEPTIDASE-RELATED"/>
    <property type="match status" value="1"/>
</dbReference>
<dbReference type="InterPro" id="IPR045974">
    <property type="entry name" value="DUF5930"/>
</dbReference>
<evidence type="ECO:0000256" key="4">
    <source>
        <dbReference type="SAM" id="Phobius"/>
    </source>
</evidence>
<dbReference type="AlphaFoldDB" id="A0A1N7MG21"/>
<feature type="coiled-coil region" evidence="2">
    <location>
        <begin position="135"/>
        <end position="162"/>
    </location>
</feature>
<evidence type="ECO:0000259" key="5">
    <source>
        <dbReference type="Pfam" id="PF01551"/>
    </source>
</evidence>
<dbReference type="PANTHER" id="PTHR21666:SF289">
    <property type="entry name" value="L-ALA--D-GLU ENDOPEPTIDASE"/>
    <property type="match status" value="1"/>
</dbReference>
<evidence type="ECO:0000259" key="6">
    <source>
        <dbReference type="Pfam" id="PF19353"/>
    </source>
</evidence>
<protein>
    <submittedName>
        <fullName evidence="7">Murein DD-endopeptidase MepM and murein hydrolase activator NlpD, contain LysM domain</fullName>
    </submittedName>
</protein>
<evidence type="ECO:0000256" key="1">
    <source>
        <dbReference type="ARBA" id="ARBA00022729"/>
    </source>
</evidence>
<keyword evidence="4" id="KW-0472">Membrane</keyword>
<keyword evidence="1" id="KW-0732">Signal</keyword>
<dbReference type="GO" id="GO:0004222">
    <property type="term" value="F:metalloendopeptidase activity"/>
    <property type="evidence" value="ECO:0007669"/>
    <property type="project" value="TreeGrafter"/>
</dbReference>
<reference evidence="8" key="1">
    <citation type="submission" date="2017-01" db="EMBL/GenBank/DDBJ databases">
        <authorList>
            <person name="Varghese N."/>
            <person name="Submissions S."/>
        </authorList>
    </citation>
    <scope>NUCLEOTIDE SEQUENCE [LARGE SCALE GENOMIC DNA]</scope>
    <source>
        <strain evidence="8">DSM 18714</strain>
    </source>
</reference>
<dbReference type="EMBL" id="FTOM01000007">
    <property type="protein sequence ID" value="SIS84977.1"/>
    <property type="molecule type" value="Genomic_DNA"/>
</dbReference>
<proteinExistence type="predicted"/>
<feature type="region of interest" description="Disordered" evidence="3">
    <location>
        <begin position="392"/>
        <end position="411"/>
    </location>
</feature>
<keyword evidence="4" id="KW-0812">Transmembrane</keyword>
<dbReference type="RefSeq" id="WP_076366777.1">
    <property type="nucleotide sequence ID" value="NZ_FTOM01000007.1"/>
</dbReference>
<keyword evidence="4" id="KW-1133">Transmembrane helix</keyword>
<name>A0A1N7MG21_9RHOB</name>
<dbReference type="OrthoDB" id="9805070at2"/>
<dbReference type="STRING" id="407234.SAMN05421795_10773"/>
<evidence type="ECO:0000256" key="3">
    <source>
        <dbReference type="SAM" id="MobiDB-lite"/>
    </source>
</evidence>
<accession>A0A1N7MG21</accession>
<feature type="domain" description="M23ase beta-sheet core" evidence="5">
    <location>
        <begin position="331"/>
        <end position="425"/>
    </location>
</feature>
<feature type="domain" description="DUF5930" evidence="6">
    <location>
        <begin position="1"/>
        <end position="319"/>
    </location>
</feature>
<evidence type="ECO:0000256" key="2">
    <source>
        <dbReference type="SAM" id="Coils"/>
    </source>
</evidence>
<organism evidence="7 8">
    <name type="scientific">Phaeovulum vinaykumarii</name>
    <dbReference type="NCBI Taxonomy" id="407234"/>
    <lineage>
        <taxon>Bacteria</taxon>
        <taxon>Pseudomonadati</taxon>
        <taxon>Pseudomonadota</taxon>
        <taxon>Alphaproteobacteria</taxon>
        <taxon>Rhodobacterales</taxon>
        <taxon>Paracoccaceae</taxon>
        <taxon>Phaeovulum</taxon>
    </lineage>
</organism>
<dbReference type="SUPFAM" id="SSF51261">
    <property type="entry name" value="Duplicated hybrid motif"/>
    <property type="match status" value="1"/>
</dbReference>
<dbReference type="Gene3D" id="2.70.70.10">
    <property type="entry name" value="Glucose Permease (Domain IIA)"/>
    <property type="match status" value="1"/>
</dbReference>
<dbReference type="CDD" id="cd12797">
    <property type="entry name" value="M23_peptidase"/>
    <property type="match status" value="1"/>
</dbReference>
<feature type="transmembrane region" description="Helical" evidence="4">
    <location>
        <begin position="41"/>
        <end position="63"/>
    </location>
</feature>
<keyword evidence="2" id="KW-0175">Coiled coil</keyword>
<evidence type="ECO:0000313" key="8">
    <source>
        <dbReference type="Proteomes" id="UP000186098"/>
    </source>
</evidence>
<dbReference type="InterPro" id="IPR050570">
    <property type="entry name" value="Cell_wall_metabolism_enzyme"/>
</dbReference>
<keyword evidence="8" id="KW-1185">Reference proteome</keyword>
<dbReference type="InterPro" id="IPR011055">
    <property type="entry name" value="Dup_hybrid_motif"/>
</dbReference>